<evidence type="ECO:0000259" key="3">
    <source>
        <dbReference type="PROSITE" id="PS51371"/>
    </source>
</evidence>
<dbReference type="OrthoDB" id="9790355at2"/>
<dbReference type="InterPro" id="IPR000644">
    <property type="entry name" value="CBS_dom"/>
</dbReference>
<name>A0A518AQX1_9BACT</name>
<feature type="domain" description="CBS" evidence="3">
    <location>
        <begin position="72"/>
        <end position="128"/>
    </location>
</feature>
<dbReference type="InterPro" id="IPR046342">
    <property type="entry name" value="CBS_dom_sf"/>
</dbReference>
<dbReference type="Pfam" id="PF00571">
    <property type="entry name" value="CBS"/>
    <property type="match status" value="2"/>
</dbReference>
<feature type="domain" description="CBS" evidence="3">
    <location>
        <begin position="8"/>
        <end position="67"/>
    </location>
</feature>
<dbReference type="KEGG" id="amuc:Pan181_33280"/>
<organism evidence="4 5">
    <name type="scientific">Aeoliella mucimassa</name>
    <dbReference type="NCBI Taxonomy" id="2527972"/>
    <lineage>
        <taxon>Bacteria</taxon>
        <taxon>Pseudomonadati</taxon>
        <taxon>Planctomycetota</taxon>
        <taxon>Planctomycetia</taxon>
        <taxon>Pirellulales</taxon>
        <taxon>Lacipirellulaceae</taxon>
        <taxon>Aeoliella</taxon>
    </lineage>
</organism>
<dbReference type="PROSITE" id="PS51371">
    <property type="entry name" value="CBS"/>
    <property type="match status" value="2"/>
</dbReference>
<gene>
    <name evidence="4" type="primary">hrp1_1</name>
    <name evidence="4" type="ORF">Pan181_33280</name>
</gene>
<dbReference type="RefSeq" id="WP_145248048.1">
    <property type="nucleotide sequence ID" value="NZ_CP036278.1"/>
</dbReference>
<evidence type="ECO:0000313" key="4">
    <source>
        <dbReference type="EMBL" id="QDU57114.1"/>
    </source>
</evidence>
<dbReference type="SUPFAM" id="SSF54631">
    <property type="entry name" value="CBS-domain pair"/>
    <property type="match status" value="1"/>
</dbReference>
<evidence type="ECO:0000313" key="5">
    <source>
        <dbReference type="Proteomes" id="UP000315750"/>
    </source>
</evidence>
<dbReference type="EMBL" id="CP036278">
    <property type="protein sequence ID" value="QDU57114.1"/>
    <property type="molecule type" value="Genomic_DNA"/>
</dbReference>
<dbReference type="PANTHER" id="PTHR48108:SF26">
    <property type="entry name" value="CBS DOMAIN-CONTAINING PROTEIN DDB_G0289609"/>
    <property type="match status" value="1"/>
</dbReference>
<dbReference type="AlphaFoldDB" id="A0A518AQX1"/>
<proteinExistence type="predicted"/>
<accession>A0A518AQX1</accession>
<dbReference type="Proteomes" id="UP000315750">
    <property type="component" value="Chromosome"/>
</dbReference>
<dbReference type="PANTHER" id="PTHR48108">
    <property type="entry name" value="CBS DOMAIN-CONTAINING PROTEIN CBSX2, CHLOROPLASTIC"/>
    <property type="match status" value="1"/>
</dbReference>
<evidence type="ECO:0000256" key="2">
    <source>
        <dbReference type="PROSITE-ProRule" id="PRU00703"/>
    </source>
</evidence>
<evidence type="ECO:0000256" key="1">
    <source>
        <dbReference type="ARBA" id="ARBA00022737"/>
    </source>
</evidence>
<dbReference type="SMART" id="SM00116">
    <property type="entry name" value="CBS"/>
    <property type="match status" value="2"/>
</dbReference>
<dbReference type="InterPro" id="IPR051462">
    <property type="entry name" value="CBS_domain-containing"/>
</dbReference>
<reference evidence="4 5" key="1">
    <citation type="submission" date="2019-02" db="EMBL/GenBank/DDBJ databases">
        <title>Deep-cultivation of Planctomycetes and their phenomic and genomic characterization uncovers novel biology.</title>
        <authorList>
            <person name="Wiegand S."/>
            <person name="Jogler M."/>
            <person name="Boedeker C."/>
            <person name="Pinto D."/>
            <person name="Vollmers J."/>
            <person name="Rivas-Marin E."/>
            <person name="Kohn T."/>
            <person name="Peeters S.H."/>
            <person name="Heuer A."/>
            <person name="Rast P."/>
            <person name="Oberbeckmann S."/>
            <person name="Bunk B."/>
            <person name="Jeske O."/>
            <person name="Meyerdierks A."/>
            <person name="Storesund J.E."/>
            <person name="Kallscheuer N."/>
            <person name="Luecker S."/>
            <person name="Lage O.M."/>
            <person name="Pohl T."/>
            <person name="Merkel B.J."/>
            <person name="Hornburger P."/>
            <person name="Mueller R.-W."/>
            <person name="Bruemmer F."/>
            <person name="Labrenz M."/>
            <person name="Spormann A.M."/>
            <person name="Op den Camp H."/>
            <person name="Overmann J."/>
            <person name="Amann R."/>
            <person name="Jetten M.S.M."/>
            <person name="Mascher T."/>
            <person name="Medema M.H."/>
            <person name="Devos D.P."/>
            <person name="Kaster A.-K."/>
            <person name="Ovreas L."/>
            <person name="Rohde M."/>
            <person name="Galperin M.Y."/>
            <person name="Jogler C."/>
        </authorList>
    </citation>
    <scope>NUCLEOTIDE SEQUENCE [LARGE SCALE GENOMIC DNA]</scope>
    <source>
        <strain evidence="4 5">Pan181</strain>
    </source>
</reference>
<sequence length="131" mass="14474">MLTAEQIMTPNVYTIHPDATIQQAISMLLDKRISGLPVIDDSGTLVGVLTEYGLLAMVYDKQIMNNTVAQHMTREVISVEANEPVNHVADQFILHRVRRLPVIRQGKLIGLISRVDVLRALCEAQAPVCSA</sequence>
<dbReference type="Gene3D" id="3.10.580.10">
    <property type="entry name" value="CBS-domain"/>
    <property type="match status" value="1"/>
</dbReference>
<keyword evidence="5" id="KW-1185">Reference proteome</keyword>
<keyword evidence="1" id="KW-0677">Repeat</keyword>
<protein>
    <submittedName>
        <fullName evidence="4">Hypoxic response protein 1</fullName>
    </submittedName>
</protein>
<keyword evidence="2" id="KW-0129">CBS domain</keyword>